<dbReference type="Proteomes" id="UP001607302">
    <property type="component" value="Unassembled WGS sequence"/>
</dbReference>
<evidence type="ECO:0000313" key="1">
    <source>
        <dbReference type="EMBL" id="KAL2719219.1"/>
    </source>
</evidence>
<sequence length="151" mass="17967">MEKFRTSILMIILSIRDFKLFVTHYNLIISVKPKVVCNDTHVVKIEVFSIPLHLEMVGSSLDSEFFRKLFLNLHTVTLQFHLRISPIDIVTTVFCVSKLFLYSLFKDLRRIHKKNYFFQLLSIRDTIYRVLVNDIDMIISYTIFLLSYRVI</sequence>
<gene>
    <name evidence="1" type="ORF">V1478_011638</name>
</gene>
<evidence type="ECO:0000313" key="2">
    <source>
        <dbReference type="Proteomes" id="UP001607302"/>
    </source>
</evidence>
<accession>A0ABD2AF45</accession>
<name>A0ABD2AF45_VESSQ</name>
<proteinExistence type="predicted"/>
<dbReference type="EMBL" id="JAUDFV010000151">
    <property type="protein sequence ID" value="KAL2719219.1"/>
    <property type="molecule type" value="Genomic_DNA"/>
</dbReference>
<organism evidence="1 2">
    <name type="scientific">Vespula squamosa</name>
    <name type="common">Southern yellow jacket</name>
    <name type="synonym">Wasp</name>
    <dbReference type="NCBI Taxonomy" id="30214"/>
    <lineage>
        <taxon>Eukaryota</taxon>
        <taxon>Metazoa</taxon>
        <taxon>Ecdysozoa</taxon>
        <taxon>Arthropoda</taxon>
        <taxon>Hexapoda</taxon>
        <taxon>Insecta</taxon>
        <taxon>Pterygota</taxon>
        <taxon>Neoptera</taxon>
        <taxon>Endopterygota</taxon>
        <taxon>Hymenoptera</taxon>
        <taxon>Apocrita</taxon>
        <taxon>Aculeata</taxon>
        <taxon>Vespoidea</taxon>
        <taxon>Vespidae</taxon>
        <taxon>Vespinae</taxon>
        <taxon>Vespula</taxon>
    </lineage>
</organism>
<reference evidence="1 2" key="1">
    <citation type="journal article" date="2024" name="Ann. Entomol. Soc. Am.">
        <title>Genomic analyses of the southern and eastern yellowjacket wasps (Hymenoptera: Vespidae) reveal evolutionary signatures of social life.</title>
        <authorList>
            <person name="Catto M.A."/>
            <person name="Caine P.B."/>
            <person name="Orr S.E."/>
            <person name="Hunt B.G."/>
            <person name="Goodisman M.A.D."/>
        </authorList>
    </citation>
    <scope>NUCLEOTIDE SEQUENCE [LARGE SCALE GENOMIC DNA]</scope>
    <source>
        <strain evidence="1">233</strain>
        <tissue evidence="1">Head and thorax</tissue>
    </source>
</reference>
<protein>
    <submittedName>
        <fullName evidence="1">Uncharacterized protein</fullName>
    </submittedName>
</protein>
<keyword evidence="2" id="KW-1185">Reference proteome</keyword>
<dbReference type="AlphaFoldDB" id="A0ABD2AF45"/>
<comment type="caution">
    <text evidence="1">The sequence shown here is derived from an EMBL/GenBank/DDBJ whole genome shotgun (WGS) entry which is preliminary data.</text>
</comment>